<evidence type="ECO:0000313" key="7">
    <source>
        <dbReference type="Proteomes" id="UP000239504"/>
    </source>
</evidence>
<dbReference type="EMBL" id="PJCH01000005">
    <property type="protein sequence ID" value="PQA88111.1"/>
    <property type="molecule type" value="Genomic_DNA"/>
</dbReference>
<dbReference type="Pfam" id="PF13458">
    <property type="entry name" value="Peripla_BP_6"/>
    <property type="match status" value="1"/>
</dbReference>
<dbReference type="Proteomes" id="UP000239504">
    <property type="component" value="Unassembled WGS sequence"/>
</dbReference>
<dbReference type="AlphaFoldDB" id="A0A2S7K6L6"/>
<evidence type="ECO:0000256" key="4">
    <source>
        <dbReference type="SAM" id="MobiDB-lite"/>
    </source>
</evidence>
<evidence type="ECO:0000313" key="6">
    <source>
        <dbReference type="EMBL" id="PQA88111.1"/>
    </source>
</evidence>
<evidence type="ECO:0000259" key="5">
    <source>
        <dbReference type="Pfam" id="PF13458"/>
    </source>
</evidence>
<reference evidence="6 7" key="1">
    <citation type="submission" date="2017-12" db="EMBL/GenBank/DDBJ databases">
        <authorList>
            <person name="Hurst M.R.H."/>
        </authorList>
    </citation>
    <scope>NUCLEOTIDE SEQUENCE [LARGE SCALE GENOMIC DNA]</scope>
    <source>
        <strain evidence="6 7">SY-3-19</strain>
    </source>
</reference>
<gene>
    <name evidence="6" type="ORF">CW354_07255</name>
</gene>
<feature type="region of interest" description="Disordered" evidence="4">
    <location>
        <begin position="96"/>
        <end position="121"/>
    </location>
</feature>
<dbReference type="GO" id="GO:0006865">
    <property type="term" value="P:amino acid transport"/>
    <property type="evidence" value="ECO:0007669"/>
    <property type="project" value="UniProtKB-KW"/>
</dbReference>
<proteinExistence type="inferred from homology"/>
<comment type="caution">
    <text evidence="6">The sequence shown here is derived from an EMBL/GenBank/DDBJ whole genome shotgun (WGS) entry which is preliminary data.</text>
</comment>
<dbReference type="OrthoDB" id="7210494at2"/>
<comment type="similarity">
    <text evidence="1">Belongs to the leucine-binding protein family.</text>
</comment>
<keyword evidence="2" id="KW-0732">Signal</keyword>
<dbReference type="CDD" id="cd06339">
    <property type="entry name" value="PBP1_YraM_LppC_lipoprotein-like"/>
    <property type="match status" value="1"/>
</dbReference>
<name>A0A2S7K6L6_9PROT</name>
<dbReference type="InterPro" id="IPR028081">
    <property type="entry name" value="Leu-bd"/>
</dbReference>
<sequence length="518" mass="56416">MAEAKVLFVLGFVDFSHERRERRRQSPPLLPSSGRLRRSRRRLVSRPILGALGPRNIRAKTKDVERMRFFLTPTLKALLALLAAAALAACETGAPSRPSAGPVISSDEPLPPSPLEEGEGVFEEAERYDRRAFVRPPHMEGEEPVRVGLLLPFSAKSEAARRVASSMFDAAQLAVFDAGEKNFLLIPKDTRGEAEGAAAAARSALSDGAEIILGPLFADSVEAAANVTRAASTPMIAFSSDLTAAGDGVFLLSFPPELEIARVTEYAMSQEMTRFGVLAPMTKYGDRVSGAFAEEVFARGGVIVHEERYQQEPDAMLAPAKRLAKYSQQIIPEEMRHGYEGDRSEPLPEDASTEAGYTQGYQAVLMPEQGTLLRALAPLLPYYNVDINRVKILGVSTWNNPRLTREPALRGGWFAAPDPTITANFEKHFNDAFGANPPRLASLAYDATLLSARLAANHRRRDRFDAESIADPNGYFGADGLFRLNPDGTVDRGLAILEIQPGGIQVIDPAPRSFSPAY</sequence>
<dbReference type="InterPro" id="IPR028082">
    <property type="entry name" value="Peripla_BP_I"/>
</dbReference>
<evidence type="ECO:0000256" key="2">
    <source>
        <dbReference type="ARBA" id="ARBA00022729"/>
    </source>
</evidence>
<dbReference type="InterPro" id="IPR051010">
    <property type="entry name" value="BCAA_transport"/>
</dbReference>
<keyword evidence="3" id="KW-0029">Amino-acid transport</keyword>
<accession>A0A2S7K6L6</accession>
<dbReference type="PANTHER" id="PTHR30483">
    <property type="entry name" value="LEUCINE-SPECIFIC-BINDING PROTEIN"/>
    <property type="match status" value="1"/>
</dbReference>
<organism evidence="6 7">
    <name type="scientific">Hyphococcus luteus</name>
    <dbReference type="NCBI Taxonomy" id="2058213"/>
    <lineage>
        <taxon>Bacteria</taxon>
        <taxon>Pseudomonadati</taxon>
        <taxon>Pseudomonadota</taxon>
        <taxon>Alphaproteobacteria</taxon>
        <taxon>Parvularculales</taxon>
        <taxon>Parvularculaceae</taxon>
        <taxon>Hyphococcus</taxon>
    </lineage>
</organism>
<evidence type="ECO:0000256" key="1">
    <source>
        <dbReference type="ARBA" id="ARBA00010062"/>
    </source>
</evidence>
<feature type="domain" description="Leucine-binding protein" evidence="5">
    <location>
        <begin position="144"/>
        <end position="312"/>
    </location>
</feature>
<protein>
    <recommendedName>
        <fullName evidence="5">Leucine-binding protein domain-containing protein</fullName>
    </recommendedName>
</protein>
<keyword evidence="7" id="KW-1185">Reference proteome</keyword>
<evidence type="ECO:0000256" key="3">
    <source>
        <dbReference type="ARBA" id="ARBA00022970"/>
    </source>
</evidence>
<keyword evidence="3" id="KW-0813">Transport</keyword>
<dbReference type="Gene3D" id="3.40.50.2300">
    <property type="match status" value="3"/>
</dbReference>
<dbReference type="PANTHER" id="PTHR30483:SF6">
    <property type="entry name" value="PERIPLASMIC BINDING PROTEIN OF ABC TRANSPORTER FOR NATURAL AMINO ACIDS"/>
    <property type="match status" value="1"/>
</dbReference>
<dbReference type="SUPFAM" id="SSF53822">
    <property type="entry name" value="Periplasmic binding protein-like I"/>
    <property type="match status" value="1"/>
</dbReference>